<keyword evidence="11" id="KW-0472">Membrane</keyword>
<accession>A0A6G1KT93</accession>
<evidence type="ECO:0000256" key="10">
    <source>
        <dbReference type="ARBA" id="ARBA00023033"/>
    </source>
</evidence>
<dbReference type="EMBL" id="ML995962">
    <property type="protein sequence ID" value="KAF2763807.1"/>
    <property type="molecule type" value="Genomic_DNA"/>
</dbReference>
<dbReference type="Gene3D" id="1.10.630.10">
    <property type="entry name" value="Cytochrome P450"/>
    <property type="match status" value="1"/>
</dbReference>
<evidence type="ECO:0000313" key="15">
    <source>
        <dbReference type="Proteomes" id="UP000799436"/>
    </source>
</evidence>
<dbReference type="PRINTS" id="PR00463">
    <property type="entry name" value="EP450I"/>
</dbReference>
<dbReference type="GO" id="GO:0004497">
    <property type="term" value="F:monooxygenase activity"/>
    <property type="evidence" value="ECO:0007669"/>
    <property type="project" value="UniProtKB-KW"/>
</dbReference>
<evidence type="ECO:0000313" key="14">
    <source>
        <dbReference type="EMBL" id="KAF2763807.1"/>
    </source>
</evidence>
<dbReference type="GO" id="GO:0016020">
    <property type="term" value="C:membrane"/>
    <property type="evidence" value="ECO:0007669"/>
    <property type="project" value="UniProtKB-SubCell"/>
</dbReference>
<evidence type="ECO:0000256" key="2">
    <source>
        <dbReference type="ARBA" id="ARBA00004370"/>
    </source>
</evidence>
<keyword evidence="8 13" id="KW-0560">Oxidoreductase</keyword>
<dbReference type="PANTHER" id="PTHR24305">
    <property type="entry name" value="CYTOCHROME P450"/>
    <property type="match status" value="1"/>
</dbReference>
<dbReference type="Pfam" id="PF00067">
    <property type="entry name" value="p450"/>
    <property type="match status" value="1"/>
</dbReference>
<dbReference type="Proteomes" id="UP000799436">
    <property type="component" value="Unassembled WGS sequence"/>
</dbReference>
<dbReference type="CDD" id="cd11058">
    <property type="entry name" value="CYP60B-like"/>
    <property type="match status" value="1"/>
</dbReference>
<dbReference type="OrthoDB" id="1470350at2759"/>
<comment type="subcellular location">
    <subcellularLocation>
        <location evidence="2">Membrane</location>
    </subcellularLocation>
</comment>
<evidence type="ECO:0000256" key="9">
    <source>
        <dbReference type="ARBA" id="ARBA00023004"/>
    </source>
</evidence>
<evidence type="ECO:0000256" key="13">
    <source>
        <dbReference type="RuleBase" id="RU000461"/>
    </source>
</evidence>
<proteinExistence type="inferred from homology"/>
<dbReference type="PROSITE" id="PS00086">
    <property type="entry name" value="CYTOCHROME_P450"/>
    <property type="match status" value="1"/>
</dbReference>
<dbReference type="InterPro" id="IPR017972">
    <property type="entry name" value="Cyt_P450_CS"/>
</dbReference>
<organism evidence="14 15">
    <name type="scientific">Teratosphaeria nubilosa</name>
    <dbReference type="NCBI Taxonomy" id="161662"/>
    <lineage>
        <taxon>Eukaryota</taxon>
        <taxon>Fungi</taxon>
        <taxon>Dikarya</taxon>
        <taxon>Ascomycota</taxon>
        <taxon>Pezizomycotina</taxon>
        <taxon>Dothideomycetes</taxon>
        <taxon>Dothideomycetidae</taxon>
        <taxon>Mycosphaerellales</taxon>
        <taxon>Teratosphaeriaceae</taxon>
        <taxon>Teratosphaeria</taxon>
    </lineage>
</organism>
<dbReference type="FunFam" id="1.10.630.10:FF:000158">
    <property type="entry name" value="Cytochrome P450, putative (Eurofung)"/>
    <property type="match status" value="1"/>
</dbReference>
<keyword evidence="5" id="KW-0812">Transmembrane</keyword>
<evidence type="ECO:0000256" key="3">
    <source>
        <dbReference type="ARBA" id="ARBA00010617"/>
    </source>
</evidence>
<gene>
    <name evidence="14" type="ORF">EJ03DRAFT_322329</name>
</gene>
<dbReference type="GO" id="GO:0020037">
    <property type="term" value="F:heme binding"/>
    <property type="evidence" value="ECO:0007669"/>
    <property type="project" value="InterPro"/>
</dbReference>
<dbReference type="InterPro" id="IPR002401">
    <property type="entry name" value="Cyt_P450_E_grp-I"/>
</dbReference>
<evidence type="ECO:0000256" key="12">
    <source>
        <dbReference type="PIRSR" id="PIRSR602401-1"/>
    </source>
</evidence>
<dbReference type="PRINTS" id="PR00385">
    <property type="entry name" value="P450"/>
</dbReference>
<dbReference type="AlphaFoldDB" id="A0A6G1KT93"/>
<evidence type="ECO:0000256" key="1">
    <source>
        <dbReference type="ARBA" id="ARBA00001971"/>
    </source>
</evidence>
<dbReference type="GO" id="GO:0016705">
    <property type="term" value="F:oxidoreductase activity, acting on paired donors, with incorporation or reduction of molecular oxygen"/>
    <property type="evidence" value="ECO:0007669"/>
    <property type="project" value="InterPro"/>
</dbReference>
<keyword evidence="7" id="KW-1133">Transmembrane helix</keyword>
<keyword evidence="9 12" id="KW-0408">Iron</keyword>
<keyword evidence="6 12" id="KW-0479">Metal-binding</keyword>
<sequence>MVSLIEDWRILASTLPLIIIIWSVSRITYNIWFHPLADFPGPLLARATLLWRIKHSLTGRFHRSIQSQHKKHPGSVVRVSPNELSFASVDSWKAIYGNPVSGRQQCVKSEFYDVFAAGYNSKCIGSERDPRRHAKMKKHLTAAFSTKALTEQEETIQKCVNGMIAKLRALGQQEDGLNMVHWYEMIAFDILGEMAFGQTFHCIENEAPHFWFEMLTKYLFFVTLIDNCRRYPLIMIFSKMLAPFTARIQEKNMFYTRQLVQRRLQSSSGRRDFLTHLVDKVKSGEVEQEELNAHAATLVVAGGETVSSFLAATTFYLCKNTQVLAKLRREIRSRFVSQEEIVATSALQLPYLQAVIQEGLRIFPPGSQGFPRICPGMQIDRRWVPAGTEVYTSAWTITHDEQYFPDPDDFIPERWTDQGRSDVREASQPFSLGPRMCIGRNFALVEASLILCKIIWEFDLELVGPHQEWERRCHMHVNWWKPAMHVRFLKRGMS</sequence>
<keyword evidence="4 12" id="KW-0349">Heme</keyword>
<keyword evidence="10 13" id="KW-0503">Monooxygenase</keyword>
<comment type="cofactor">
    <cofactor evidence="1 12">
        <name>heme</name>
        <dbReference type="ChEBI" id="CHEBI:30413"/>
    </cofactor>
</comment>
<comment type="similarity">
    <text evidence="3 13">Belongs to the cytochrome P450 family.</text>
</comment>
<evidence type="ECO:0000256" key="5">
    <source>
        <dbReference type="ARBA" id="ARBA00022692"/>
    </source>
</evidence>
<evidence type="ECO:0000256" key="11">
    <source>
        <dbReference type="ARBA" id="ARBA00023136"/>
    </source>
</evidence>
<evidence type="ECO:0000256" key="4">
    <source>
        <dbReference type="ARBA" id="ARBA00022617"/>
    </source>
</evidence>
<dbReference type="GO" id="GO:0005506">
    <property type="term" value="F:iron ion binding"/>
    <property type="evidence" value="ECO:0007669"/>
    <property type="project" value="InterPro"/>
</dbReference>
<dbReference type="InterPro" id="IPR001128">
    <property type="entry name" value="Cyt_P450"/>
</dbReference>
<reference evidence="14" key="1">
    <citation type="journal article" date="2020" name="Stud. Mycol.">
        <title>101 Dothideomycetes genomes: a test case for predicting lifestyles and emergence of pathogens.</title>
        <authorList>
            <person name="Haridas S."/>
            <person name="Albert R."/>
            <person name="Binder M."/>
            <person name="Bloem J."/>
            <person name="Labutti K."/>
            <person name="Salamov A."/>
            <person name="Andreopoulos B."/>
            <person name="Baker S."/>
            <person name="Barry K."/>
            <person name="Bills G."/>
            <person name="Bluhm B."/>
            <person name="Cannon C."/>
            <person name="Castanera R."/>
            <person name="Culley D."/>
            <person name="Daum C."/>
            <person name="Ezra D."/>
            <person name="Gonzalez J."/>
            <person name="Henrissat B."/>
            <person name="Kuo A."/>
            <person name="Liang C."/>
            <person name="Lipzen A."/>
            <person name="Lutzoni F."/>
            <person name="Magnuson J."/>
            <person name="Mondo S."/>
            <person name="Nolan M."/>
            <person name="Ohm R."/>
            <person name="Pangilinan J."/>
            <person name="Park H.-J."/>
            <person name="Ramirez L."/>
            <person name="Alfaro M."/>
            <person name="Sun H."/>
            <person name="Tritt A."/>
            <person name="Yoshinaga Y."/>
            <person name="Zwiers L.-H."/>
            <person name="Turgeon B."/>
            <person name="Goodwin S."/>
            <person name="Spatafora J."/>
            <person name="Crous P."/>
            <person name="Grigoriev I."/>
        </authorList>
    </citation>
    <scope>NUCLEOTIDE SEQUENCE</scope>
    <source>
        <strain evidence="14">CBS 116005</strain>
    </source>
</reference>
<evidence type="ECO:0000256" key="8">
    <source>
        <dbReference type="ARBA" id="ARBA00023002"/>
    </source>
</evidence>
<dbReference type="PANTHER" id="PTHR24305:SF210">
    <property type="entry name" value="CYTOCHROME P450 MONOOXYGENASE ASQL-RELATED"/>
    <property type="match status" value="1"/>
</dbReference>
<protein>
    <submittedName>
        <fullName evidence="14">Putative cytochrome P450</fullName>
    </submittedName>
</protein>
<dbReference type="SUPFAM" id="SSF48264">
    <property type="entry name" value="Cytochrome P450"/>
    <property type="match status" value="1"/>
</dbReference>
<feature type="binding site" description="axial binding residue" evidence="12">
    <location>
        <position position="437"/>
    </location>
    <ligand>
        <name>heme</name>
        <dbReference type="ChEBI" id="CHEBI:30413"/>
    </ligand>
    <ligandPart>
        <name>Fe</name>
        <dbReference type="ChEBI" id="CHEBI:18248"/>
    </ligandPart>
</feature>
<dbReference type="InterPro" id="IPR036396">
    <property type="entry name" value="Cyt_P450_sf"/>
</dbReference>
<dbReference type="InterPro" id="IPR050121">
    <property type="entry name" value="Cytochrome_P450_monoxygenase"/>
</dbReference>
<evidence type="ECO:0000256" key="7">
    <source>
        <dbReference type="ARBA" id="ARBA00022989"/>
    </source>
</evidence>
<evidence type="ECO:0000256" key="6">
    <source>
        <dbReference type="ARBA" id="ARBA00022723"/>
    </source>
</evidence>
<name>A0A6G1KT93_9PEZI</name>
<keyword evidence="15" id="KW-1185">Reference proteome</keyword>